<keyword evidence="3" id="KW-1003">Cell membrane</keyword>
<evidence type="ECO:0000256" key="2">
    <source>
        <dbReference type="ARBA" id="ARBA00005745"/>
    </source>
</evidence>
<proteinExistence type="inferred from homology"/>
<dbReference type="EMBL" id="QKOE01000003">
    <property type="protein sequence ID" value="PZA17455.1"/>
    <property type="molecule type" value="Genomic_DNA"/>
</dbReference>
<dbReference type="GO" id="GO:0015628">
    <property type="term" value="P:protein secretion by the type II secretion system"/>
    <property type="evidence" value="ECO:0007669"/>
    <property type="project" value="TreeGrafter"/>
</dbReference>
<gene>
    <name evidence="10" type="ORF">DNK49_06230</name>
</gene>
<keyword evidence="7 8" id="KW-0472">Membrane</keyword>
<accession>A0A323UYC8</accession>
<evidence type="ECO:0000256" key="7">
    <source>
        <dbReference type="ARBA" id="ARBA00023136"/>
    </source>
</evidence>
<dbReference type="OrthoDB" id="9805682at2"/>
<organism evidence="10 11">
    <name type="scientific">Parazoarcus communis SWub3 = DSM 12120</name>
    <dbReference type="NCBI Taxonomy" id="1121029"/>
    <lineage>
        <taxon>Bacteria</taxon>
        <taxon>Pseudomonadati</taxon>
        <taxon>Pseudomonadota</taxon>
        <taxon>Betaproteobacteria</taxon>
        <taxon>Rhodocyclales</taxon>
        <taxon>Zoogloeaceae</taxon>
        <taxon>Parazoarcus</taxon>
    </lineage>
</organism>
<evidence type="ECO:0000256" key="3">
    <source>
        <dbReference type="ARBA" id="ARBA00022475"/>
    </source>
</evidence>
<comment type="subcellular location">
    <subcellularLocation>
        <location evidence="1">Cell inner membrane</location>
        <topology evidence="1">Multi-pass membrane protein</topology>
    </subcellularLocation>
</comment>
<dbReference type="AlphaFoldDB" id="A0A323UYC8"/>
<comment type="similarity">
    <text evidence="2">Belongs to the GSP F family.</text>
</comment>
<dbReference type="RefSeq" id="WP_110523470.1">
    <property type="nucleotide sequence ID" value="NZ_QKOE01000003.1"/>
</dbReference>
<dbReference type="Proteomes" id="UP000248259">
    <property type="component" value="Unassembled WGS sequence"/>
</dbReference>
<evidence type="ECO:0000259" key="9">
    <source>
        <dbReference type="Pfam" id="PF00482"/>
    </source>
</evidence>
<feature type="domain" description="Type II secretion system protein GspF" evidence="9">
    <location>
        <begin position="270"/>
        <end position="391"/>
    </location>
</feature>
<dbReference type="GO" id="GO:0005886">
    <property type="term" value="C:plasma membrane"/>
    <property type="evidence" value="ECO:0007669"/>
    <property type="project" value="UniProtKB-SubCell"/>
</dbReference>
<dbReference type="InterPro" id="IPR003004">
    <property type="entry name" value="GspF/PilC"/>
</dbReference>
<protein>
    <submittedName>
        <fullName evidence="10">Type II secretion system F family protein</fullName>
    </submittedName>
</protein>
<keyword evidence="5 8" id="KW-0812">Transmembrane</keyword>
<name>A0A323UYC8_9RHOO</name>
<feature type="transmembrane region" description="Helical" evidence="8">
    <location>
        <begin position="372"/>
        <end position="393"/>
    </location>
</feature>
<evidence type="ECO:0000256" key="5">
    <source>
        <dbReference type="ARBA" id="ARBA00022692"/>
    </source>
</evidence>
<keyword evidence="11" id="KW-1185">Reference proteome</keyword>
<dbReference type="FunFam" id="1.20.81.30:FF:000001">
    <property type="entry name" value="Type II secretion system protein F"/>
    <property type="match status" value="1"/>
</dbReference>
<evidence type="ECO:0000256" key="4">
    <source>
        <dbReference type="ARBA" id="ARBA00022519"/>
    </source>
</evidence>
<feature type="transmembrane region" description="Helical" evidence="8">
    <location>
        <begin position="218"/>
        <end position="237"/>
    </location>
</feature>
<keyword evidence="6 8" id="KW-1133">Transmembrane helix</keyword>
<keyword evidence="4" id="KW-0997">Cell inner membrane</keyword>
<comment type="caution">
    <text evidence="10">The sequence shown here is derived from an EMBL/GenBank/DDBJ whole genome shotgun (WGS) entry which is preliminary data.</text>
</comment>
<evidence type="ECO:0000313" key="10">
    <source>
        <dbReference type="EMBL" id="PZA17455.1"/>
    </source>
</evidence>
<feature type="transmembrane region" description="Helical" evidence="8">
    <location>
        <begin position="164"/>
        <end position="187"/>
    </location>
</feature>
<evidence type="ECO:0000313" key="11">
    <source>
        <dbReference type="Proteomes" id="UP000248259"/>
    </source>
</evidence>
<feature type="domain" description="Type II secretion system protein GspF" evidence="9">
    <location>
        <begin position="66"/>
        <end position="188"/>
    </location>
</feature>
<dbReference type="InterPro" id="IPR018076">
    <property type="entry name" value="T2SS_GspF_dom"/>
</dbReference>
<dbReference type="Gene3D" id="1.20.81.30">
    <property type="entry name" value="Type II secretion system (T2SS), domain F"/>
    <property type="match status" value="2"/>
</dbReference>
<dbReference type="InterPro" id="IPR042094">
    <property type="entry name" value="T2SS_GspF_sf"/>
</dbReference>
<reference evidence="10 11" key="1">
    <citation type="submission" date="2018-06" db="EMBL/GenBank/DDBJ databases">
        <title>Azoarcus communis strain SWub3 genome.</title>
        <authorList>
            <person name="Zorraquino Salvo V."/>
            <person name="Toubiana D."/>
            <person name="Blumwald E."/>
        </authorList>
    </citation>
    <scope>NUCLEOTIDE SEQUENCE [LARGE SCALE GENOMIC DNA]</scope>
    <source>
        <strain evidence="10 11">SWub3</strain>
    </source>
</reference>
<sequence>MTLHRYRAIDQQGRLVRGNIDAAGPVELEARLARRGLELIDSQPVWFARFALSHTAPPRRELIQFCFHLEQLLDAGIPMLDGLQDLRDATRHPRMREIVTTLREDIENGVPLSVAAEAHPQAFDAIACSLLHAGEQTGELAPMLRQLAETLIREDELSAHARKLAIYPAIVLSVLVTAVVIALTFVVPELAQLFRSTGQSLPLQTQLLIDASNGLREYGLLSMPVLAALCAAVALATQRSDAFAQRIDHIRLQLPIIGPIAHKIAIARITRLFSMLYRSGITVLDALRNTEHMTRNRVVRNSLKLASVRIGSGSSISAAFDESGIFPSLVIRMLRVGEQTGALDDALDKVVYFYERDVRESIERLQASAEPALTLALGLVMLWIIFAVLGPIYDILTQLPV</sequence>
<evidence type="ECO:0000256" key="1">
    <source>
        <dbReference type="ARBA" id="ARBA00004429"/>
    </source>
</evidence>
<evidence type="ECO:0000256" key="8">
    <source>
        <dbReference type="SAM" id="Phobius"/>
    </source>
</evidence>
<dbReference type="PANTHER" id="PTHR30012:SF7">
    <property type="entry name" value="PROTEIN TRANSPORT PROTEIN HOFC HOMOLOG"/>
    <property type="match status" value="1"/>
</dbReference>
<dbReference type="Pfam" id="PF00482">
    <property type="entry name" value="T2SSF"/>
    <property type="match status" value="2"/>
</dbReference>
<evidence type="ECO:0000256" key="6">
    <source>
        <dbReference type="ARBA" id="ARBA00022989"/>
    </source>
</evidence>
<dbReference type="PANTHER" id="PTHR30012">
    <property type="entry name" value="GENERAL SECRETION PATHWAY PROTEIN"/>
    <property type="match status" value="1"/>
</dbReference>